<organism evidence="1 2">
    <name type="scientific">Citrus sinensis</name>
    <name type="common">Sweet orange</name>
    <name type="synonym">Citrus aurantium var. sinensis</name>
    <dbReference type="NCBI Taxonomy" id="2711"/>
    <lineage>
        <taxon>Eukaryota</taxon>
        <taxon>Viridiplantae</taxon>
        <taxon>Streptophyta</taxon>
        <taxon>Embryophyta</taxon>
        <taxon>Tracheophyta</taxon>
        <taxon>Spermatophyta</taxon>
        <taxon>Magnoliopsida</taxon>
        <taxon>eudicotyledons</taxon>
        <taxon>Gunneridae</taxon>
        <taxon>Pentapetalae</taxon>
        <taxon>rosids</taxon>
        <taxon>malvids</taxon>
        <taxon>Sapindales</taxon>
        <taxon>Rutaceae</taxon>
        <taxon>Aurantioideae</taxon>
        <taxon>Citrus</taxon>
    </lineage>
</organism>
<keyword evidence="2" id="KW-1185">Reference proteome</keyword>
<protein>
    <submittedName>
        <fullName evidence="1">WAT1-related protein</fullName>
    </submittedName>
</protein>
<evidence type="ECO:0000313" key="2">
    <source>
        <dbReference type="Proteomes" id="UP000829398"/>
    </source>
</evidence>
<comment type="caution">
    <text evidence="1">The sequence shown here is derived from an EMBL/GenBank/DDBJ whole genome shotgun (WGS) entry which is preliminary data.</text>
</comment>
<gene>
    <name evidence="1" type="ORF">KPL71_003440</name>
</gene>
<evidence type="ECO:0000313" key="1">
    <source>
        <dbReference type="EMBL" id="KAH9790556.1"/>
    </source>
</evidence>
<name>A0ACB8MY72_CITSI</name>
<reference evidence="2" key="1">
    <citation type="journal article" date="2023" name="Hortic. Res.">
        <title>A chromosome-level phased genome enabling allele-level studies in sweet orange: a case study on citrus Huanglongbing tolerance.</title>
        <authorList>
            <person name="Wu B."/>
            <person name="Yu Q."/>
            <person name="Deng Z."/>
            <person name="Duan Y."/>
            <person name="Luo F."/>
            <person name="Gmitter F. Jr."/>
        </authorList>
    </citation>
    <scope>NUCLEOTIDE SEQUENCE [LARGE SCALE GENOMIC DNA]</scope>
    <source>
        <strain evidence="2">cv. Valencia</strain>
    </source>
</reference>
<dbReference type="EMBL" id="CM039171">
    <property type="protein sequence ID" value="KAH9790556.1"/>
    <property type="molecule type" value="Genomic_DNA"/>
</dbReference>
<dbReference type="Proteomes" id="UP000829398">
    <property type="component" value="Chromosome 2"/>
</dbReference>
<accession>A0ACB8MY72</accession>
<proteinExistence type="predicted"/>
<sequence>MMKLDSSTDTAPFVAMALVEIGEVGMITLGKAAMSSGMSNFVYVVYYNALGTFILLHYFIYNTYRSKGPVLTFSLLCRFFMLGVLGMEKVAIRSRSSQVKILGTVVSIAGAFIVSLYKGPPLLGFSSPSNSNIQLPVSEYSNWALGGLLLTVTCFSSATWKIFQAAVLKEYPDKINLVFFSCFFGTIQCAVVSIIVERNPSAWKLQPGIQRTAVIYAAIVGTVIRSSIIAWCLQKKGPVFVALFKPLGTAIAVFMAVMFLGETPHLGSLIGTVVIAFGFYAVIWAQGKESNMTTGNVGSLESLNQKIPPLKNT</sequence>